<evidence type="ECO:0000313" key="2">
    <source>
        <dbReference type="Proteomes" id="UP000053237"/>
    </source>
</evidence>
<evidence type="ECO:0008006" key="3">
    <source>
        <dbReference type="Google" id="ProtNLM"/>
    </source>
</evidence>
<dbReference type="OrthoDB" id="193465at2759"/>
<gene>
    <name evidence="1" type="ORF">BN9_019030</name>
</gene>
<dbReference type="AlphaFoldDB" id="A0A024G480"/>
<dbReference type="Proteomes" id="UP000053237">
    <property type="component" value="Unassembled WGS sequence"/>
</dbReference>
<comment type="caution">
    <text evidence="1">The sequence shown here is derived from an EMBL/GenBank/DDBJ whole genome shotgun (WGS) entry which is preliminary data.</text>
</comment>
<dbReference type="SMART" id="SM00028">
    <property type="entry name" value="TPR"/>
    <property type="match status" value="2"/>
</dbReference>
<dbReference type="EMBL" id="CAIX01000015">
    <property type="protein sequence ID" value="CCI41119.1"/>
    <property type="molecule type" value="Genomic_DNA"/>
</dbReference>
<dbReference type="InterPro" id="IPR019734">
    <property type="entry name" value="TPR_rpt"/>
</dbReference>
<dbReference type="Gene3D" id="1.25.40.10">
    <property type="entry name" value="Tetratricopeptide repeat domain"/>
    <property type="match status" value="1"/>
</dbReference>
<keyword evidence="2" id="KW-1185">Reference proteome</keyword>
<dbReference type="InParanoid" id="A0A024G480"/>
<reference evidence="1 2" key="1">
    <citation type="submission" date="2012-05" db="EMBL/GenBank/DDBJ databases">
        <title>Recombination and specialization in a pathogen metapopulation.</title>
        <authorList>
            <person name="Gardiner A."/>
            <person name="Kemen E."/>
            <person name="Schultz-Larsen T."/>
            <person name="MacLean D."/>
            <person name="Van Oosterhout C."/>
            <person name="Jones J.D.G."/>
        </authorList>
    </citation>
    <scope>NUCLEOTIDE SEQUENCE [LARGE SCALE GENOMIC DNA]</scope>
    <source>
        <strain evidence="1 2">Ac Nc2</strain>
    </source>
</reference>
<evidence type="ECO:0000313" key="1">
    <source>
        <dbReference type="EMBL" id="CCI41119.1"/>
    </source>
</evidence>
<accession>A0A024G480</accession>
<protein>
    <recommendedName>
        <fullName evidence="3">KIF-binding protein</fullName>
    </recommendedName>
</protein>
<proteinExistence type="predicted"/>
<organism evidence="1 2">
    <name type="scientific">Albugo candida</name>
    <dbReference type="NCBI Taxonomy" id="65357"/>
    <lineage>
        <taxon>Eukaryota</taxon>
        <taxon>Sar</taxon>
        <taxon>Stramenopiles</taxon>
        <taxon>Oomycota</taxon>
        <taxon>Peronosporomycetes</taxon>
        <taxon>Albuginales</taxon>
        <taxon>Albuginaceae</taxon>
        <taxon>Albugo</taxon>
    </lineage>
</organism>
<dbReference type="SUPFAM" id="SSF48452">
    <property type="entry name" value="TPR-like"/>
    <property type="match status" value="1"/>
</dbReference>
<name>A0A024G480_9STRA</name>
<dbReference type="InterPro" id="IPR011990">
    <property type="entry name" value="TPR-like_helical_dom_sf"/>
</dbReference>
<sequence length="315" mass="36390">MSWPIAEQERMLRLQLRQNCHKISTEVAKLDTLKALYPNDDLIPLRWTIYTLIAEYLQSGPKKLDIMDPLYAEAVEKLRRKKDVVKKEQELKPKSVAELESLNRQVPFLLSQFASLCYVVTESSQCTTEAMGENTTLYLDQAEVLWKEALNWADQYVDDAENENNKRFRICVQTNLGEVCLIKNKPEEAIEFLETALHLYRDSAFDSDLVLARILGRLAEGYHALQQPVNSEGLFQSAVQAYDKMPFLSMTHQMEYAGISRKFGKLLQAWDKRDTDAKIRFAKADTIDQEMKKQLESTECKYPFHSAFYLPLDGL</sequence>